<keyword evidence="7" id="KW-1015">Disulfide bond</keyword>
<proteinExistence type="predicted"/>
<dbReference type="InterPro" id="IPR013106">
    <property type="entry name" value="Ig_V-set"/>
</dbReference>
<dbReference type="GO" id="GO:0031295">
    <property type="term" value="P:T cell costimulation"/>
    <property type="evidence" value="ECO:0007669"/>
    <property type="project" value="TreeGrafter"/>
</dbReference>
<evidence type="ECO:0000256" key="7">
    <source>
        <dbReference type="ARBA" id="ARBA00023157"/>
    </source>
</evidence>
<sequence length="156" mass="18037">MLHIQGGDGHVTIRAAAAVCPTHLVLCCPLEYHVVVDSEEESVLLPCRTRPFLPGDARVEWRDRGDRKVHVYENGSDQPEEQDQFYRNRTKMKRNLLRTGDLSLTLEHPTDRDTDIYTCIVSRGKENILMKKEVHLKVKGQWLNLWVKGQWFKSLG</sequence>
<dbReference type="AlphaFoldDB" id="A0A3Q2Q7S3"/>
<keyword evidence="4" id="KW-0732">Signal</keyword>
<keyword evidence="9" id="KW-0325">Glycoprotein</keyword>
<keyword evidence="10" id="KW-0393">Immunoglobulin domain</keyword>
<dbReference type="GO" id="GO:0007166">
    <property type="term" value="P:cell surface receptor signaling pathway"/>
    <property type="evidence" value="ECO:0007669"/>
    <property type="project" value="TreeGrafter"/>
</dbReference>
<evidence type="ECO:0000256" key="4">
    <source>
        <dbReference type="ARBA" id="ARBA00022729"/>
    </source>
</evidence>
<dbReference type="GO" id="GO:0042130">
    <property type="term" value="P:negative regulation of T cell proliferation"/>
    <property type="evidence" value="ECO:0007669"/>
    <property type="project" value="TreeGrafter"/>
</dbReference>
<evidence type="ECO:0000313" key="13">
    <source>
        <dbReference type="Proteomes" id="UP000265000"/>
    </source>
</evidence>
<evidence type="ECO:0000256" key="1">
    <source>
        <dbReference type="ARBA" id="ARBA00004251"/>
    </source>
</evidence>
<dbReference type="SMART" id="SM00409">
    <property type="entry name" value="IG"/>
    <property type="match status" value="1"/>
</dbReference>
<keyword evidence="3" id="KW-0812">Transmembrane</keyword>
<evidence type="ECO:0000256" key="3">
    <source>
        <dbReference type="ARBA" id="ARBA00022692"/>
    </source>
</evidence>
<accession>A0A3Q2Q7S3</accession>
<dbReference type="Gene3D" id="2.60.40.10">
    <property type="entry name" value="Immunoglobulins"/>
    <property type="match status" value="1"/>
</dbReference>
<evidence type="ECO:0000313" key="12">
    <source>
        <dbReference type="Ensembl" id="ENSFHEP00000022908.1"/>
    </source>
</evidence>
<evidence type="ECO:0000256" key="9">
    <source>
        <dbReference type="ARBA" id="ARBA00023180"/>
    </source>
</evidence>
<dbReference type="GO" id="GO:0009897">
    <property type="term" value="C:external side of plasma membrane"/>
    <property type="evidence" value="ECO:0007669"/>
    <property type="project" value="TreeGrafter"/>
</dbReference>
<protein>
    <recommendedName>
        <fullName evidence="11">Ig-like domain-containing protein</fullName>
    </recommendedName>
</protein>
<evidence type="ECO:0000256" key="5">
    <source>
        <dbReference type="ARBA" id="ARBA00022989"/>
    </source>
</evidence>
<dbReference type="Ensembl" id="ENSFHET00000011672.1">
    <property type="protein sequence ID" value="ENSFHEP00000022908.1"/>
    <property type="gene ID" value="ENSFHEG00000003587.1"/>
</dbReference>
<dbReference type="PANTHER" id="PTHR25466">
    <property type="entry name" value="T-LYMPHOCYTE ACTIVATION ANTIGEN"/>
    <property type="match status" value="1"/>
</dbReference>
<feature type="domain" description="Ig-like" evidence="11">
    <location>
        <begin position="21"/>
        <end position="135"/>
    </location>
</feature>
<dbReference type="Proteomes" id="UP000265000">
    <property type="component" value="Unplaced"/>
</dbReference>
<dbReference type="PROSITE" id="PS50835">
    <property type="entry name" value="IG_LIKE"/>
    <property type="match status" value="1"/>
</dbReference>
<name>A0A3Q2Q7S3_FUNHE</name>
<dbReference type="GO" id="GO:0006955">
    <property type="term" value="P:immune response"/>
    <property type="evidence" value="ECO:0007669"/>
    <property type="project" value="TreeGrafter"/>
</dbReference>
<dbReference type="GO" id="GO:0042102">
    <property type="term" value="P:positive regulation of T cell proliferation"/>
    <property type="evidence" value="ECO:0007669"/>
    <property type="project" value="TreeGrafter"/>
</dbReference>
<dbReference type="InterPro" id="IPR036179">
    <property type="entry name" value="Ig-like_dom_sf"/>
</dbReference>
<keyword evidence="6" id="KW-0472">Membrane</keyword>
<dbReference type="InterPro" id="IPR003599">
    <property type="entry name" value="Ig_sub"/>
</dbReference>
<dbReference type="Pfam" id="PF07686">
    <property type="entry name" value="V-set"/>
    <property type="match status" value="1"/>
</dbReference>
<dbReference type="InterPro" id="IPR013783">
    <property type="entry name" value="Ig-like_fold"/>
</dbReference>
<reference evidence="12" key="2">
    <citation type="submission" date="2025-09" db="UniProtKB">
        <authorList>
            <consortium name="Ensembl"/>
        </authorList>
    </citation>
    <scope>IDENTIFICATION</scope>
</reference>
<dbReference type="SUPFAM" id="SSF48726">
    <property type="entry name" value="Immunoglobulin"/>
    <property type="match status" value="1"/>
</dbReference>
<comment type="subcellular location">
    <subcellularLocation>
        <location evidence="1">Cell membrane</location>
        <topology evidence="1">Single-pass type I membrane protein</topology>
    </subcellularLocation>
</comment>
<dbReference type="InterPro" id="IPR051713">
    <property type="entry name" value="T-cell_Activation_Regulation"/>
</dbReference>
<dbReference type="GeneTree" id="ENSGT01130000278575"/>
<evidence type="ECO:0000256" key="2">
    <source>
        <dbReference type="ARBA" id="ARBA00022475"/>
    </source>
</evidence>
<keyword evidence="2" id="KW-1003">Cell membrane</keyword>
<organism evidence="12 13">
    <name type="scientific">Fundulus heteroclitus</name>
    <name type="common">Killifish</name>
    <name type="synonym">Mummichog</name>
    <dbReference type="NCBI Taxonomy" id="8078"/>
    <lineage>
        <taxon>Eukaryota</taxon>
        <taxon>Metazoa</taxon>
        <taxon>Chordata</taxon>
        <taxon>Craniata</taxon>
        <taxon>Vertebrata</taxon>
        <taxon>Euteleostomi</taxon>
        <taxon>Actinopterygii</taxon>
        <taxon>Neopterygii</taxon>
        <taxon>Teleostei</taxon>
        <taxon>Neoteleostei</taxon>
        <taxon>Acanthomorphata</taxon>
        <taxon>Ovalentaria</taxon>
        <taxon>Atherinomorphae</taxon>
        <taxon>Cyprinodontiformes</taxon>
        <taxon>Fundulidae</taxon>
        <taxon>Fundulus</taxon>
    </lineage>
</organism>
<evidence type="ECO:0000256" key="10">
    <source>
        <dbReference type="ARBA" id="ARBA00023319"/>
    </source>
</evidence>
<evidence type="ECO:0000256" key="8">
    <source>
        <dbReference type="ARBA" id="ARBA00023170"/>
    </source>
</evidence>
<dbReference type="PANTHER" id="PTHR25466:SF14">
    <property type="entry name" value="BUTYROPHILIN SUBFAMILY 2 MEMBER A2-LIKE-RELATED"/>
    <property type="match status" value="1"/>
</dbReference>
<keyword evidence="5" id="KW-1133">Transmembrane helix</keyword>
<keyword evidence="8" id="KW-0675">Receptor</keyword>
<reference evidence="12" key="1">
    <citation type="submission" date="2025-08" db="UniProtKB">
        <authorList>
            <consortium name="Ensembl"/>
        </authorList>
    </citation>
    <scope>IDENTIFICATION</scope>
</reference>
<dbReference type="InterPro" id="IPR007110">
    <property type="entry name" value="Ig-like_dom"/>
</dbReference>
<keyword evidence="13" id="KW-1185">Reference proteome</keyword>
<evidence type="ECO:0000256" key="6">
    <source>
        <dbReference type="ARBA" id="ARBA00023136"/>
    </source>
</evidence>
<evidence type="ECO:0000259" key="11">
    <source>
        <dbReference type="PROSITE" id="PS50835"/>
    </source>
</evidence>
<dbReference type="GO" id="GO:0071222">
    <property type="term" value="P:cellular response to lipopolysaccharide"/>
    <property type="evidence" value="ECO:0007669"/>
    <property type="project" value="TreeGrafter"/>
</dbReference>